<name>A0A0B1SPP7_OESDE</name>
<dbReference type="Gene3D" id="2.30.39.10">
    <property type="entry name" value="Alpha-1-antitrypsin, domain 1"/>
    <property type="match status" value="1"/>
</dbReference>
<protein>
    <recommendedName>
        <fullName evidence="1">Serpin domain-containing protein</fullName>
    </recommendedName>
</protein>
<dbReference type="Pfam" id="PF00079">
    <property type="entry name" value="Serpin"/>
    <property type="match status" value="1"/>
</dbReference>
<evidence type="ECO:0000313" key="3">
    <source>
        <dbReference type="Proteomes" id="UP000053660"/>
    </source>
</evidence>
<dbReference type="PANTHER" id="PTHR11461">
    <property type="entry name" value="SERINE PROTEASE INHIBITOR, SERPIN"/>
    <property type="match status" value="1"/>
</dbReference>
<feature type="domain" description="Serpin" evidence="1">
    <location>
        <begin position="11"/>
        <end position="86"/>
    </location>
</feature>
<dbReference type="Proteomes" id="UP000053660">
    <property type="component" value="Unassembled WGS sequence"/>
</dbReference>
<accession>A0A0B1SPP7</accession>
<organism evidence="2 3">
    <name type="scientific">Oesophagostomum dentatum</name>
    <name type="common">Nodular worm</name>
    <dbReference type="NCBI Taxonomy" id="61180"/>
    <lineage>
        <taxon>Eukaryota</taxon>
        <taxon>Metazoa</taxon>
        <taxon>Ecdysozoa</taxon>
        <taxon>Nematoda</taxon>
        <taxon>Chromadorea</taxon>
        <taxon>Rhabditida</taxon>
        <taxon>Rhabditina</taxon>
        <taxon>Rhabditomorpha</taxon>
        <taxon>Strongyloidea</taxon>
        <taxon>Strongylidae</taxon>
        <taxon>Oesophagostomum</taxon>
    </lineage>
</organism>
<dbReference type="GO" id="GO:0004867">
    <property type="term" value="F:serine-type endopeptidase inhibitor activity"/>
    <property type="evidence" value="ECO:0007669"/>
    <property type="project" value="InterPro"/>
</dbReference>
<dbReference type="InterPro" id="IPR042185">
    <property type="entry name" value="Serpin_sf_2"/>
</dbReference>
<dbReference type="GO" id="GO:0005615">
    <property type="term" value="C:extracellular space"/>
    <property type="evidence" value="ECO:0007669"/>
    <property type="project" value="InterPro"/>
</dbReference>
<reference evidence="2 3" key="1">
    <citation type="submission" date="2014-03" db="EMBL/GenBank/DDBJ databases">
        <title>Draft genome of the hookworm Oesophagostomum dentatum.</title>
        <authorList>
            <person name="Mitreva M."/>
        </authorList>
    </citation>
    <scope>NUCLEOTIDE SEQUENCE [LARGE SCALE GENOMIC DNA]</scope>
    <source>
        <strain evidence="2 3">OD-Hann</strain>
    </source>
</reference>
<sequence length="87" mass="10096">MINADAVRDAFSLIVNAIYFTADWQSKFSSADNSKQNFFSSESSKREIDFMNDREVDRLYADNDEFQVLSLPYADDSYAFNIFLPKK</sequence>
<dbReference type="PANTHER" id="PTHR11461:SF299">
    <property type="entry name" value="SERINE OR CYSTEINE PROTEASE INHIBITOR-RELATED"/>
    <property type="match status" value="1"/>
</dbReference>
<keyword evidence="3" id="KW-1185">Reference proteome</keyword>
<dbReference type="InterPro" id="IPR036186">
    <property type="entry name" value="Serpin_sf"/>
</dbReference>
<dbReference type="InterPro" id="IPR023796">
    <property type="entry name" value="Serpin_dom"/>
</dbReference>
<feature type="non-terminal residue" evidence="2">
    <location>
        <position position="87"/>
    </location>
</feature>
<dbReference type="AlphaFoldDB" id="A0A0B1SPP7"/>
<evidence type="ECO:0000313" key="2">
    <source>
        <dbReference type="EMBL" id="KHJ85125.1"/>
    </source>
</evidence>
<dbReference type="OrthoDB" id="9518664at2759"/>
<evidence type="ECO:0000259" key="1">
    <source>
        <dbReference type="Pfam" id="PF00079"/>
    </source>
</evidence>
<dbReference type="InterPro" id="IPR000215">
    <property type="entry name" value="Serpin_fam"/>
</dbReference>
<proteinExistence type="predicted"/>
<dbReference type="EMBL" id="KN565228">
    <property type="protein sequence ID" value="KHJ85125.1"/>
    <property type="molecule type" value="Genomic_DNA"/>
</dbReference>
<dbReference type="SUPFAM" id="SSF56574">
    <property type="entry name" value="Serpins"/>
    <property type="match status" value="1"/>
</dbReference>
<gene>
    <name evidence="2" type="ORF">OESDEN_15154</name>
</gene>